<comment type="cofactor">
    <cofactor evidence="1">
        <name>Mg(2+)</name>
        <dbReference type="ChEBI" id="CHEBI:18420"/>
    </cofactor>
</comment>
<dbReference type="PANTHER" id="PTHR46470:SF2">
    <property type="entry name" value="GLYCERALDEHYDE 3-PHOSPHATE PHOSPHATASE"/>
    <property type="match status" value="1"/>
</dbReference>
<dbReference type="GO" id="GO:0016791">
    <property type="term" value="F:phosphatase activity"/>
    <property type="evidence" value="ECO:0007669"/>
    <property type="project" value="TreeGrafter"/>
</dbReference>
<evidence type="ECO:0000256" key="1">
    <source>
        <dbReference type="ARBA" id="ARBA00001946"/>
    </source>
</evidence>
<accession>A0A1M6IWS3</accession>
<evidence type="ECO:0000313" key="6">
    <source>
        <dbReference type="Proteomes" id="UP000184543"/>
    </source>
</evidence>
<dbReference type="NCBIfam" id="TIGR01549">
    <property type="entry name" value="HAD-SF-IA-v1"/>
    <property type="match status" value="1"/>
</dbReference>
<protein>
    <submittedName>
        <fullName evidence="5">Putative hydrolase of the HAD superfamily</fullName>
    </submittedName>
</protein>
<dbReference type="Pfam" id="PF13419">
    <property type="entry name" value="HAD_2"/>
    <property type="match status" value="1"/>
</dbReference>
<dbReference type="GO" id="GO:0046872">
    <property type="term" value="F:metal ion binding"/>
    <property type="evidence" value="ECO:0007669"/>
    <property type="project" value="UniProtKB-KW"/>
</dbReference>
<dbReference type="InterPro" id="IPR051400">
    <property type="entry name" value="HAD-like_hydrolase"/>
</dbReference>
<sequence length="218" mass="25234">MDITVDQRSVIVFDLDDTLYNEITYLQSAYREIAKKIDPKKWRQLFATMFSLYRCSKNVFDFLAQEYNCDKDELLSTYRNHKPEIALFHGALPLLKNIREKSGKIGLITDGRSQTQRAKLQALGIQDLFDIIIISEEFGSEKPDIRNYLAIAEAFPDHTYCYIADNIRKDFIAPNQLGWETICLLDNGLNIHHSAHLYMTPKHLPSKFVTSLTELRVV</sequence>
<dbReference type="InterPro" id="IPR036412">
    <property type="entry name" value="HAD-like_sf"/>
</dbReference>
<dbReference type="Gene3D" id="3.40.50.1000">
    <property type="entry name" value="HAD superfamily/HAD-like"/>
    <property type="match status" value="1"/>
</dbReference>
<name>A0A1M6IWS3_9FLAO</name>
<dbReference type="RefSeq" id="WP_072994186.1">
    <property type="nucleotide sequence ID" value="NZ_FQYU01000004.1"/>
</dbReference>
<dbReference type="Gene3D" id="1.10.150.520">
    <property type="match status" value="1"/>
</dbReference>
<evidence type="ECO:0000256" key="2">
    <source>
        <dbReference type="ARBA" id="ARBA00022723"/>
    </source>
</evidence>
<dbReference type="InterPro" id="IPR041492">
    <property type="entry name" value="HAD_2"/>
</dbReference>
<dbReference type="PANTHER" id="PTHR46470">
    <property type="entry name" value="N-ACYLNEURAMINATE-9-PHOSPHATASE"/>
    <property type="match status" value="1"/>
</dbReference>
<dbReference type="SUPFAM" id="SSF56784">
    <property type="entry name" value="HAD-like"/>
    <property type="match status" value="1"/>
</dbReference>
<proteinExistence type="predicted"/>
<dbReference type="SFLD" id="SFLDG01129">
    <property type="entry name" value="C1.5:_HAD__Beta-PGM__Phosphata"/>
    <property type="match status" value="1"/>
</dbReference>
<dbReference type="InterPro" id="IPR023214">
    <property type="entry name" value="HAD_sf"/>
</dbReference>
<dbReference type="SFLD" id="SFLDS00003">
    <property type="entry name" value="Haloacid_Dehalogenase"/>
    <property type="match status" value="1"/>
</dbReference>
<evidence type="ECO:0000313" key="5">
    <source>
        <dbReference type="EMBL" id="SHJ38890.1"/>
    </source>
</evidence>
<evidence type="ECO:0000256" key="4">
    <source>
        <dbReference type="ARBA" id="ARBA00022842"/>
    </source>
</evidence>
<keyword evidence="2" id="KW-0479">Metal-binding</keyword>
<dbReference type="GO" id="GO:0044281">
    <property type="term" value="P:small molecule metabolic process"/>
    <property type="evidence" value="ECO:0007669"/>
    <property type="project" value="UniProtKB-ARBA"/>
</dbReference>
<reference evidence="6" key="1">
    <citation type="submission" date="2016-11" db="EMBL/GenBank/DDBJ databases">
        <authorList>
            <person name="Varghese N."/>
            <person name="Submissions S."/>
        </authorList>
    </citation>
    <scope>NUCLEOTIDE SEQUENCE [LARGE SCALE GENOMIC DNA]</scope>
    <source>
        <strain evidence="6">DSM 19858</strain>
    </source>
</reference>
<dbReference type="STRING" id="192903.SAMN04488513_104149"/>
<keyword evidence="6" id="KW-1185">Reference proteome</keyword>
<dbReference type="OrthoDB" id="9809962at2"/>
<dbReference type="AlphaFoldDB" id="A0A1M6IWS3"/>
<dbReference type="Proteomes" id="UP000184543">
    <property type="component" value="Unassembled WGS sequence"/>
</dbReference>
<gene>
    <name evidence="5" type="ORF">SAMN04488513_104149</name>
</gene>
<keyword evidence="3 5" id="KW-0378">Hydrolase</keyword>
<keyword evidence="4" id="KW-0460">Magnesium</keyword>
<evidence type="ECO:0000256" key="3">
    <source>
        <dbReference type="ARBA" id="ARBA00022801"/>
    </source>
</evidence>
<dbReference type="InterPro" id="IPR006439">
    <property type="entry name" value="HAD-SF_hydro_IA"/>
</dbReference>
<organism evidence="5 6">
    <name type="scientific">Pseudozobellia thermophila</name>
    <dbReference type="NCBI Taxonomy" id="192903"/>
    <lineage>
        <taxon>Bacteria</taxon>
        <taxon>Pseudomonadati</taxon>
        <taxon>Bacteroidota</taxon>
        <taxon>Flavobacteriia</taxon>
        <taxon>Flavobacteriales</taxon>
        <taxon>Flavobacteriaceae</taxon>
        <taxon>Pseudozobellia</taxon>
    </lineage>
</organism>
<dbReference type="EMBL" id="FQYU01000004">
    <property type="protein sequence ID" value="SHJ38890.1"/>
    <property type="molecule type" value="Genomic_DNA"/>
</dbReference>